<protein>
    <submittedName>
        <fullName evidence="10">Carbohydrate ABC transporter membrane protein 1, CUT1 family</fullName>
    </submittedName>
</protein>
<dbReference type="SUPFAM" id="SSF161098">
    <property type="entry name" value="MetI-like"/>
    <property type="match status" value="1"/>
</dbReference>
<comment type="similarity">
    <text evidence="7">Belongs to the binding-protein-dependent transport system permease family.</text>
</comment>
<dbReference type="InterPro" id="IPR000515">
    <property type="entry name" value="MetI-like"/>
</dbReference>
<dbReference type="CDD" id="cd06261">
    <property type="entry name" value="TM_PBP2"/>
    <property type="match status" value="1"/>
</dbReference>
<keyword evidence="6 7" id="KW-0472">Membrane</keyword>
<dbReference type="PANTHER" id="PTHR30193:SF37">
    <property type="entry name" value="INNER MEMBRANE ABC TRANSPORTER PERMEASE PROTEIN YCJO"/>
    <property type="match status" value="1"/>
</dbReference>
<sequence>MSSTISRRSGRSGPAVPAQSSPPSAPRWGGRARRANSRSLRDMPLMIAMLLPCFGLLSVFVLVPLGLGVKLSFFSWDGVAARMTPAGVSNYVRIWLDPRFVASLGRTAIWAVMHLVLAVGGALLLATLINEIGWRRVRTVFRSLAFLPNVLALSVVGVVWAQIYNPSIGLLNSGLQRIGLGHLGHAWLGEDHLALFSVGVASAWQGFGFYLVLFLAGMQTIDPTLYEAAMIDGATGWQRFGHVTLPGLYNTMSLVLVLAFSNALKGFGTVWSMTQGGPSNATELAAVYVWRSAFQSGRIGLAAAAGLTIAVLTIIGVTLLTRWRDRVAEER</sequence>
<feature type="transmembrane region" description="Helical" evidence="7">
    <location>
        <begin position="141"/>
        <end position="163"/>
    </location>
</feature>
<reference evidence="10 11" key="1">
    <citation type="submission" date="2016-10" db="EMBL/GenBank/DDBJ databases">
        <authorList>
            <person name="de Groot N.N."/>
        </authorList>
    </citation>
    <scope>NUCLEOTIDE SEQUENCE [LARGE SCALE GENOMIC DNA]</scope>
    <source>
        <strain evidence="10 11">DSM 21800</strain>
    </source>
</reference>
<keyword evidence="2 7" id="KW-0813">Transport</keyword>
<dbReference type="EMBL" id="LT629772">
    <property type="protein sequence ID" value="SDS14193.1"/>
    <property type="molecule type" value="Genomic_DNA"/>
</dbReference>
<keyword evidence="4 7" id="KW-0812">Transmembrane</keyword>
<accession>A0A1H1PSX6</accession>
<dbReference type="Pfam" id="PF00528">
    <property type="entry name" value="BPD_transp_1"/>
    <property type="match status" value="1"/>
</dbReference>
<evidence type="ECO:0000256" key="1">
    <source>
        <dbReference type="ARBA" id="ARBA00004651"/>
    </source>
</evidence>
<feature type="region of interest" description="Disordered" evidence="8">
    <location>
        <begin position="1"/>
        <end position="33"/>
    </location>
</feature>
<dbReference type="GO" id="GO:0055085">
    <property type="term" value="P:transmembrane transport"/>
    <property type="evidence" value="ECO:0007669"/>
    <property type="project" value="InterPro"/>
</dbReference>
<dbReference type="Proteomes" id="UP000199103">
    <property type="component" value="Chromosome I"/>
</dbReference>
<dbReference type="PANTHER" id="PTHR30193">
    <property type="entry name" value="ABC TRANSPORTER PERMEASE PROTEIN"/>
    <property type="match status" value="1"/>
</dbReference>
<dbReference type="InterPro" id="IPR035906">
    <property type="entry name" value="MetI-like_sf"/>
</dbReference>
<feature type="transmembrane region" description="Helical" evidence="7">
    <location>
        <begin position="108"/>
        <end position="129"/>
    </location>
</feature>
<evidence type="ECO:0000256" key="2">
    <source>
        <dbReference type="ARBA" id="ARBA00022448"/>
    </source>
</evidence>
<evidence type="ECO:0000256" key="5">
    <source>
        <dbReference type="ARBA" id="ARBA00022989"/>
    </source>
</evidence>
<feature type="transmembrane region" description="Helical" evidence="7">
    <location>
        <begin position="43"/>
        <end position="67"/>
    </location>
</feature>
<evidence type="ECO:0000259" key="9">
    <source>
        <dbReference type="PROSITE" id="PS50928"/>
    </source>
</evidence>
<dbReference type="GO" id="GO:0005886">
    <property type="term" value="C:plasma membrane"/>
    <property type="evidence" value="ECO:0007669"/>
    <property type="project" value="UniProtKB-SubCell"/>
</dbReference>
<evidence type="ECO:0000256" key="6">
    <source>
        <dbReference type="ARBA" id="ARBA00023136"/>
    </source>
</evidence>
<evidence type="ECO:0000256" key="7">
    <source>
        <dbReference type="RuleBase" id="RU363032"/>
    </source>
</evidence>
<dbReference type="PROSITE" id="PS50928">
    <property type="entry name" value="ABC_TM1"/>
    <property type="match status" value="1"/>
</dbReference>
<evidence type="ECO:0000256" key="8">
    <source>
        <dbReference type="SAM" id="MobiDB-lite"/>
    </source>
</evidence>
<name>A0A1H1PSX6_9ACTN</name>
<evidence type="ECO:0000256" key="3">
    <source>
        <dbReference type="ARBA" id="ARBA00022475"/>
    </source>
</evidence>
<dbReference type="STRING" id="630515.SAMN04489812_1010"/>
<feature type="compositionally biased region" description="Low complexity" evidence="8">
    <location>
        <begin position="11"/>
        <end position="22"/>
    </location>
</feature>
<organism evidence="10 11">
    <name type="scientific">Microlunatus soli</name>
    <dbReference type="NCBI Taxonomy" id="630515"/>
    <lineage>
        <taxon>Bacteria</taxon>
        <taxon>Bacillati</taxon>
        <taxon>Actinomycetota</taxon>
        <taxon>Actinomycetes</taxon>
        <taxon>Propionibacteriales</taxon>
        <taxon>Propionibacteriaceae</taxon>
        <taxon>Microlunatus</taxon>
    </lineage>
</organism>
<feature type="transmembrane region" description="Helical" evidence="7">
    <location>
        <begin position="299"/>
        <end position="321"/>
    </location>
</feature>
<keyword evidence="11" id="KW-1185">Reference proteome</keyword>
<dbReference type="Gene3D" id="1.10.3720.10">
    <property type="entry name" value="MetI-like"/>
    <property type="match status" value="1"/>
</dbReference>
<dbReference type="AlphaFoldDB" id="A0A1H1PSX6"/>
<keyword evidence="3" id="KW-1003">Cell membrane</keyword>
<comment type="subcellular location">
    <subcellularLocation>
        <location evidence="1 7">Cell membrane</location>
        <topology evidence="1 7">Multi-pass membrane protein</topology>
    </subcellularLocation>
</comment>
<keyword evidence="5 7" id="KW-1133">Transmembrane helix</keyword>
<feature type="transmembrane region" description="Helical" evidence="7">
    <location>
        <begin position="193"/>
        <end position="216"/>
    </location>
</feature>
<feature type="domain" description="ABC transmembrane type-1" evidence="9">
    <location>
        <begin position="104"/>
        <end position="320"/>
    </location>
</feature>
<feature type="transmembrane region" description="Helical" evidence="7">
    <location>
        <begin position="247"/>
        <end position="264"/>
    </location>
</feature>
<gene>
    <name evidence="10" type="ORF">SAMN04489812_1010</name>
</gene>
<dbReference type="InterPro" id="IPR051393">
    <property type="entry name" value="ABC_transporter_permease"/>
</dbReference>
<evidence type="ECO:0000313" key="10">
    <source>
        <dbReference type="EMBL" id="SDS14193.1"/>
    </source>
</evidence>
<proteinExistence type="inferred from homology"/>
<evidence type="ECO:0000313" key="11">
    <source>
        <dbReference type="Proteomes" id="UP000199103"/>
    </source>
</evidence>
<evidence type="ECO:0000256" key="4">
    <source>
        <dbReference type="ARBA" id="ARBA00022692"/>
    </source>
</evidence>